<dbReference type="EMBL" id="OU015568">
    <property type="protein sequence ID" value="CAG5080103.1"/>
    <property type="molecule type" value="Genomic_DNA"/>
</dbReference>
<feature type="transmembrane region" description="Helical" evidence="9">
    <location>
        <begin position="317"/>
        <end position="338"/>
    </location>
</feature>
<evidence type="ECO:0000313" key="11">
    <source>
        <dbReference type="EMBL" id="CAG5080103.1"/>
    </source>
</evidence>
<dbReference type="Gene3D" id="3.40.50.300">
    <property type="entry name" value="P-loop containing nucleotide triphosphate hydrolases"/>
    <property type="match status" value="2"/>
</dbReference>
<dbReference type="PANTHER" id="PTHR48041">
    <property type="entry name" value="ABC TRANSPORTER G FAMILY MEMBER 28"/>
    <property type="match status" value="1"/>
</dbReference>
<feature type="transmembrane region" description="Helical" evidence="9">
    <location>
        <begin position="350"/>
        <end position="375"/>
    </location>
</feature>
<keyword evidence="7 9" id="KW-1133">Transmembrane helix</keyword>
<sequence length="884" mass="101520">MFESRKEILVQFRDLSYSINSSGRKKKILDKINGSLRPKRLCAIMGPSGAEKTTLLDILGDRINTGITGEILINGATKNSKIFKKISAYIMQEDKLQEYLTVEESMRVASDLKCHPSPKNCERVREIIEQLGLMDERETLTKNLSGGQKKRLAIGLELVNNPPVMFFDEPTSGLDAVSSLQVISLLKNLALAGRTIVCSIHQPSSRLFNIFDDLYVIGRKKSVFSGPVSSLVPAMEAAKIQIPTYFNPADYVIELASDGISIPNPRPLQTPDPPQLSRMKSTVEKELSAQNCYQCPLYKQFAILLRRQFKIIYRNAFVFHLRFVSHALVGLLFGGLYYKIGNDADKTLDNFAFIFISLLFLQFSAIMPSLLVFPIQISVMMREVRNRWYNVGPYFLAITLAELPFQIIFDYIYLVISYFMTSQVQSPARFFMFSTICIINSLVSASMGLLIGAVAPSVESSSFIGPLACIPVLLFAGFFVPVKNIVKYLRWISYTSYGFYSFDALVISIYGTFYQVPPRAPLFCPGRSNKEDLISVRSEKNDKMRLKLRTVKLHTSSSSLLPIHKTDSETSLRPADELDHDPKKLFRNVELKWHDNLHKIPYIISKSGIRRKRASAFKSIAFMAVFYLFEPDHNLLKTKGGKNWMRPEIQEEWASFILDLFQCNVTSPYLLESPKTKNKIVFEKHIRLLSKKICNGKMCRHYNIHDVENLCKKKKRVIKTIKPANIEILLKEAERRNVDLRVLLYFRDSRPVFLSRKKAGELKDYYLNINRYCSEKLKQQEFFEENFYLHSRLMSSKFEDFAIEPEKQANTVYNFLKWDFPPNLHTWIKKNTEAPSKSSGSKYQYGTSRNSSKIVSQWESQIGKEQRFLIETICKDYLEGLSYV</sequence>
<dbReference type="InterPro" id="IPR043926">
    <property type="entry name" value="ABCG_dom"/>
</dbReference>
<evidence type="ECO:0000256" key="4">
    <source>
        <dbReference type="ARBA" id="ARBA00022692"/>
    </source>
</evidence>
<comment type="subcellular location">
    <subcellularLocation>
        <location evidence="1">Membrane</location>
        <topology evidence="1">Multi-pass membrane protein</topology>
    </subcellularLocation>
</comment>
<feature type="domain" description="ABC transporter" evidence="10">
    <location>
        <begin position="10"/>
        <end position="244"/>
    </location>
</feature>
<evidence type="ECO:0000256" key="5">
    <source>
        <dbReference type="ARBA" id="ARBA00022741"/>
    </source>
</evidence>
<evidence type="ECO:0000256" key="1">
    <source>
        <dbReference type="ARBA" id="ARBA00004141"/>
    </source>
</evidence>
<keyword evidence="8 9" id="KW-0472">Membrane</keyword>
<reference evidence="11 12" key="1">
    <citation type="submission" date="2021-04" db="EMBL/GenBank/DDBJ databases">
        <authorList>
            <person name="Bliznina A."/>
        </authorList>
    </citation>
    <scope>NUCLEOTIDE SEQUENCE [LARGE SCALE GENOMIC DNA]</scope>
</reference>
<accession>A0ABN7RLR7</accession>
<keyword evidence="5" id="KW-0547">Nucleotide-binding</keyword>
<dbReference type="SUPFAM" id="SSF52540">
    <property type="entry name" value="P-loop containing nucleoside triphosphate hydrolases"/>
    <property type="match status" value="2"/>
</dbReference>
<dbReference type="PROSITE" id="PS00211">
    <property type="entry name" value="ABC_TRANSPORTER_1"/>
    <property type="match status" value="1"/>
</dbReference>
<dbReference type="InterPro" id="IPR013525">
    <property type="entry name" value="ABC2_TM"/>
</dbReference>
<feature type="transmembrane region" description="Helical" evidence="9">
    <location>
        <begin position="430"/>
        <end position="451"/>
    </location>
</feature>
<dbReference type="InterPro" id="IPR003593">
    <property type="entry name" value="AAA+_ATPase"/>
</dbReference>
<dbReference type="PROSITE" id="PS50893">
    <property type="entry name" value="ABC_TRANSPORTER_2"/>
    <property type="match status" value="1"/>
</dbReference>
<dbReference type="InterPro" id="IPR027417">
    <property type="entry name" value="P-loop_NTPase"/>
</dbReference>
<dbReference type="Proteomes" id="UP001158576">
    <property type="component" value="Chromosome PAR"/>
</dbReference>
<protein>
    <submittedName>
        <fullName evidence="11">Oidioi.mRNA.OKI2018_I69.PAR.g9473.t1.cds</fullName>
    </submittedName>
</protein>
<dbReference type="CDD" id="cd03213">
    <property type="entry name" value="ABCG_EPDR"/>
    <property type="match status" value="1"/>
</dbReference>
<evidence type="ECO:0000256" key="2">
    <source>
        <dbReference type="ARBA" id="ARBA00005814"/>
    </source>
</evidence>
<feature type="transmembrane region" description="Helical" evidence="9">
    <location>
        <begin position="395"/>
        <end position="418"/>
    </location>
</feature>
<evidence type="ECO:0000256" key="6">
    <source>
        <dbReference type="ARBA" id="ARBA00022840"/>
    </source>
</evidence>
<keyword evidence="12" id="KW-1185">Reference proteome</keyword>
<dbReference type="Pfam" id="PF19055">
    <property type="entry name" value="ABC2_membrane_7"/>
    <property type="match status" value="1"/>
</dbReference>
<evidence type="ECO:0000256" key="7">
    <source>
        <dbReference type="ARBA" id="ARBA00022989"/>
    </source>
</evidence>
<evidence type="ECO:0000256" key="8">
    <source>
        <dbReference type="ARBA" id="ARBA00023136"/>
    </source>
</evidence>
<gene>
    <name evidence="11" type="ORF">OKIOD_LOCUS1031</name>
</gene>
<dbReference type="InterPro" id="IPR050352">
    <property type="entry name" value="ABCG_transporters"/>
</dbReference>
<comment type="similarity">
    <text evidence="2">Belongs to the ABC transporter superfamily. ABCG family. Eye pigment precursor importer (TC 3.A.1.204) subfamily.</text>
</comment>
<evidence type="ECO:0000256" key="9">
    <source>
        <dbReference type="SAM" id="Phobius"/>
    </source>
</evidence>
<feature type="transmembrane region" description="Helical" evidence="9">
    <location>
        <begin position="463"/>
        <end position="482"/>
    </location>
</feature>
<dbReference type="InterPro" id="IPR017871">
    <property type="entry name" value="ABC_transporter-like_CS"/>
</dbReference>
<proteinExistence type="inferred from homology"/>
<dbReference type="SMART" id="SM00382">
    <property type="entry name" value="AAA"/>
    <property type="match status" value="1"/>
</dbReference>
<feature type="transmembrane region" description="Helical" evidence="9">
    <location>
        <begin position="494"/>
        <end position="514"/>
    </location>
</feature>
<dbReference type="PANTHER" id="PTHR48041:SF78">
    <property type="entry name" value="ABC TRANSPORTER EXPRESSED IN TRACHEA, ISOFORM A"/>
    <property type="match status" value="1"/>
</dbReference>
<keyword evidence="3" id="KW-0813">Transport</keyword>
<name>A0ABN7RLR7_OIKDI</name>
<organism evidence="11 12">
    <name type="scientific">Oikopleura dioica</name>
    <name type="common">Tunicate</name>
    <dbReference type="NCBI Taxonomy" id="34765"/>
    <lineage>
        <taxon>Eukaryota</taxon>
        <taxon>Metazoa</taxon>
        <taxon>Chordata</taxon>
        <taxon>Tunicata</taxon>
        <taxon>Appendicularia</taxon>
        <taxon>Copelata</taxon>
        <taxon>Oikopleuridae</taxon>
        <taxon>Oikopleura</taxon>
    </lineage>
</organism>
<evidence type="ECO:0000259" key="10">
    <source>
        <dbReference type="PROSITE" id="PS50893"/>
    </source>
</evidence>
<keyword evidence="6" id="KW-0067">ATP-binding</keyword>
<evidence type="ECO:0000313" key="12">
    <source>
        <dbReference type="Proteomes" id="UP001158576"/>
    </source>
</evidence>
<keyword evidence="4 9" id="KW-0812">Transmembrane</keyword>
<dbReference type="Pfam" id="PF00005">
    <property type="entry name" value="ABC_tran"/>
    <property type="match status" value="1"/>
</dbReference>
<dbReference type="Pfam" id="PF01061">
    <property type="entry name" value="ABC2_membrane"/>
    <property type="match status" value="1"/>
</dbReference>
<evidence type="ECO:0000256" key="3">
    <source>
        <dbReference type="ARBA" id="ARBA00022448"/>
    </source>
</evidence>
<dbReference type="InterPro" id="IPR003439">
    <property type="entry name" value="ABC_transporter-like_ATP-bd"/>
</dbReference>